<keyword evidence="3" id="KW-1185">Reference proteome</keyword>
<keyword evidence="1" id="KW-0812">Transmembrane</keyword>
<protein>
    <submittedName>
        <fullName evidence="2">Uncharacterized protein</fullName>
    </submittedName>
</protein>
<comment type="caution">
    <text evidence="2">The sequence shown here is derived from an EMBL/GenBank/DDBJ whole genome shotgun (WGS) entry which is preliminary data.</text>
</comment>
<dbReference type="EMBL" id="JAHRIM010096212">
    <property type="protein sequence ID" value="MEQ2278399.1"/>
    <property type="molecule type" value="Genomic_DNA"/>
</dbReference>
<evidence type="ECO:0000256" key="1">
    <source>
        <dbReference type="SAM" id="Phobius"/>
    </source>
</evidence>
<sequence>MFVLCLHHSYIVMLCWFILAMSFLSKLIRSDRAVSTSEQLRQVTVKVTLRIPQWQQGLTSETWYPTEVMTVGFRMQMCTFVYGNSNPKGSVNPNSNYISQGLLQHISLIRDKSTQRADTTRYNPLVITVREMWKNPWPTVNHAELNELVLVLGADVSVRDPLGLFRIQFVDQPKLPDEVLDIIGVSTFLSPTTPPQALVTYLNVSSPEVTLQVETGFSDKNTWLEWITFTPKALT</sequence>
<accession>A0ABV0XAE7</accession>
<reference evidence="2 3" key="1">
    <citation type="submission" date="2021-06" db="EMBL/GenBank/DDBJ databases">
        <authorList>
            <person name="Palmer J.M."/>
        </authorList>
    </citation>
    <scope>NUCLEOTIDE SEQUENCE [LARGE SCALE GENOMIC DNA]</scope>
    <source>
        <strain evidence="2 3">XR_2019</strain>
        <tissue evidence="2">Muscle</tissue>
    </source>
</reference>
<name>A0ABV0XAE7_9TELE</name>
<evidence type="ECO:0000313" key="2">
    <source>
        <dbReference type="EMBL" id="MEQ2278399.1"/>
    </source>
</evidence>
<evidence type="ECO:0000313" key="3">
    <source>
        <dbReference type="Proteomes" id="UP001444071"/>
    </source>
</evidence>
<keyword evidence="1" id="KW-1133">Transmembrane helix</keyword>
<proteinExistence type="predicted"/>
<gene>
    <name evidence="2" type="ORF">XENORESO_017784</name>
</gene>
<organism evidence="2 3">
    <name type="scientific">Xenotaenia resolanae</name>
    <dbReference type="NCBI Taxonomy" id="208358"/>
    <lineage>
        <taxon>Eukaryota</taxon>
        <taxon>Metazoa</taxon>
        <taxon>Chordata</taxon>
        <taxon>Craniata</taxon>
        <taxon>Vertebrata</taxon>
        <taxon>Euteleostomi</taxon>
        <taxon>Actinopterygii</taxon>
        <taxon>Neopterygii</taxon>
        <taxon>Teleostei</taxon>
        <taxon>Neoteleostei</taxon>
        <taxon>Acanthomorphata</taxon>
        <taxon>Ovalentaria</taxon>
        <taxon>Atherinomorphae</taxon>
        <taxon>Cyprinodontiformes</taxon>
        <taxon>Goodeidae</taxon>
        <taxon>Xenotaenia</taxon>
    </lineage>
</organism>
<feature type="transmembrane region" description="Helical" evidence="1">
    <location>
        <begin position="6"/>
        <end position="24"/>
    </location>
</feature>
<dbReference type="Proteomes" id="UP001444071">
    <property type="component" value="Unassembled WGS sequence"/>
</dbReference>
<keyword evidence="1" id="KW-0472">Membrane</keyword>